<organism evidence="11 12">
    <name type="scientific">Planktomarina temperata RCA23</name>
    <dbReference type="NCBI Taxonomy" id="666509"/>
    <lineage>
        <taxon>Bacteria</taxon>
        <taxon>Pseudomonadati</taxon>
        <taxon>Pseudomonadota</taxon>
        <taxon>Alphaproteobacteria</taxon>
        <taxon>Rhodobacterales</taxon>
        <taxon>Paracoccaceae</taxon>
        <taxon>Planktomarina</taxon>
    </lineage>
</organism>
<evidence type="ECO:0000256" key="6">
    <source>
        <dbReference type="ARBA" id="ARBA00022833"/>
    </source>
</evidence>
<dbReference type="InterPro" id="IPR003730">
    <property type="entry name" value="Cu_polyphenol_OxRdtase"/>
</dbReference>
<comment type="catalytic activity">
    <reaction evidence="9">
        <text>S-methyl-5'-thioadenosine + phosphate = 5-(methylsulfanyl)-alpha-D-ribose 1-phosphate + adenine</text>
        <dbReference type="Rhea" id="RHEA:11852"/>
        <dbReference type="ChEBI" id="CHEBI:16708"/>
        <dbReference type="ChEBI" id="CHEBI:17509"/>
        <dbReference type="ChEBI" id="CHEBI:43474"/>
        <dbReference type="ChEBI" id="CHEBI:58533"/>
        <dbReference type="EC" id="2.4.2.28"/>
    </reaction>
    <physiologicalReaction direction="left-to-right" evidence="9">
        <dbReference type="Rhea" id="RHEA:11853"/>
    </physiologicalReaction>
</comment>
<dbReference type="AlphaFoldDB" id="A0AAN0VIY5"/>
<comment type="catalytic activity">
    <reaction evidence="7">
        <text>adenosine + H2O + H(+) = inosine + NH4(+)</text>
        <dbReference type="Rhea" id="RHEA:24408"/>
        <dbReference type="ChEBI" id="CHEBI:15377"/>
        <dbReference type="ChEBI" id="CHEBI:15378"/>
        <dbReference type="ChEBI" id="CHEBI:16335"/>
        <dbReference type="ChEBI" id="CHEBI:17596"/>
        <dbReference type="ChEBI" id="CHEBI:28938"/>
        <dbReference type="EC" id="3.5.4.4"/>
    </reaction>
    <physiologicalReaction direction="left-to-right" evidence="7">
        <dbReference type="Rhea" id="RHEA:24409"/>
    </physiologicalReaction>
</comment>
<keyword evidence="12" id="KW-1185">Reference proteome</keyword>
<dbReference type="InterPro" id="IPR011324">
    <property type="entry name" value="Cytotoxic_necrot_fac-like_cat"/>
</dbReference>
<dbReference type="GO" id="GO:0016787">
    <property type="term" value="F:hydrolase activity"/>
    <property type="evidence" value="ECO:0007669"/>
    <property type="project" value="UniProtKB-KW"/>
</dbReference>
<evidence type="ECO:0000256" key="5">
    <source>
        <dbReference type="ARBA" id="ARBA00022801"/>
    </source>
</evidence>
<keyword evidence="5" id="KW-0378">Hydrolase</keyword>
<evidence type="ECO:0000256" key="3">
    <source>
        <dbReference type="ARBA" id="ARBA00022679"/>
    </source>
</evidence>
<keyword evidence="6" id="KW-0862">Zinc</keyword>
<evidence type="ECO:0000256" key="4">
    <source>
        <dbReference type="ARBA" id="ARBA00022723"/>
    </source>
</evidence>
<dbReference type="EMBL" id="CP003984">
    <property type="protein sequence ID" value="AII87594.1"/>
    <property type="molecule type" value="Genomic_DNA"/>
</dbReference>
<dbReference type="CDD" id="cd16833">
    <property type="entry name" value="YfiH"/>
    <property type="match status" value="1"/>
</dbReference>
<comment type="catalytic activity">
    <reaction evidence="1">
        <text>inosine + phosphate = alpha-D-ribose 1-phosphate + hypoxanthine</text>
        <dbReference type="Rhea" id="RHEA:27646"/>
        <dbReference type="ChEBI" id="CHEBI:17368"/>
        <dbReference type="ChEBI" id="CHEBI:17596"/>
        <dbReference type="ChEBI" id="CHEBI:43474"/>
        <dbReference type="ChEBI" id="CHEBI:57720"/>
        <dbReference type="EC" id="2.4.2.1"/>
    </reaction>
    <physiologicalReaction direction="left-to-right" evidence="1">
        <dbReference type="Rhea" id="RHEA:27647"/>
    </physiologicalReaction>
</comment>
<comment type="similarity">
    <text evidence="2 10">Belongs to the purine nucleoside phosphorylase YfiH/LACC1 family.</text>
</comment>
<dbReference type="GO" id="GO:0005507">
    <property type="term" value="F:copper ion binding"/>
    <property type="evidence" value="ECO:0007669"/>
    <property type="project" value="TreeGrafter"/>
</dbReference>
<dbReference type="GO" id="GO:0017061">
    <property type="term" value="F:S-methyl-5-thioadenosine phosphorylase activity"/>
    <property type="evidence" value="ECO:0007669"/>
    <property type="project" value="UniProtKB-EC"/>
</dbReference>
<dbReference type="InterPro" id="IPR038371">
    <property type="entry name" value="Cu_polyphenol_OxRdtase_sf"/>
</dbReference>
<dbReference type="Gene3D" id="3.60.140.10">
    <property type="entry name" value="CNF1/YfiH-like putative cysteine hydrolases"/>
    <property type="match status" value="1"/>
</dbReference>
<evidence type="ECO:0000256" key="1">
    <source>
        <dbReference type="ARBA" id="ARBA00000553"/>
    </source>
</evidence>
<keyword evidence="4" id="KW-0479">Metal-binding</keyword>
<dbReference type="KEGG" id="ptp:RCA23_c20630"/>
<dbReference type="Pfam" id="PF02578">
    <property type="entry name" value="Cu-oxidase_4"/>
    <property type="match status" value="1"/>
</dbReference>
<name>A0AAN0VIY5_9RHOB</name>
<dbReference type="Proteomes" id="UP000028680">
    <property type="component" value="Chromosome"/>
</dbReference>
<dbReference type="PANTHER" id="PTHR30616">
    <property type="entry name" value="UNCHARACTERIZED PROTEIN YFIH"/>
    <property type="match status" value="1"/>
</dbReference>
<evidence type="ECO:0000256" key="10">
    <source>
        <dbReference type="RuleBase" id="RU361274"/>
    </source>
</evidence>
<gene>
    <name evidence="11" type="ORF">RCA23_c20630</name>
</gene>
<evidence type="ECO:0000256" key="2">
    <source>
        <dbReference type="ARBA" id="ARBA00007353"/>
    </source>
</evidence>
<keyword evidence="3" id="KW-0808">Transferase</keyword>
<dbReference type="NCBIfam" id="TIGR00726">
    <property type="entry name" value="peptidoglycan editing factor PgeF"/>
    <property type="match status" value="1"/>
</dbReference>
<dbReference type="RefSeq" id="WP_044050281.1">
    <property type="nucleotide sequence ID" value="NZ_CP003984.1"/>
</dbReference>
<dbReference type="SUPFAM" id="SSF64438">
    <property type="entry name" value="CNF1/YfiH-like putative cysteine hydrolases"/>
    <property type="match status" value="1"/>
</dbReference>
<evidence type="ECO:0000313" key="12">
    <source>
        <dbReference type="Proteomes" id="UP000028680"/>
    </source>
</evidence>
<evidence type="ECO:0000256" key="9">
    <source>
        <dbReference type="ARBA" id="ARBA00049893"/>
    </source>
</evidence>
<evidence type="ECO:0000256" key="7">
    <source>
        <dbReference type="ARBA" id="ARBA00047989"/>
    </source>
</evidence>
<reference evidence="11 12" key="1">
    <citation type="journal article" date="2014" name="ISME J.">
        <title>Adaptation of an abundant Roseobacter RCA organism to pelagic systems revealed by genomic and transcriptomic analyses.</title>
        <authorList>
            <person name="Voget S."/>
            <person name="Wemheuer B."/>
            <person name="Brinkhoff T."/>
            <person name="Vollmers J."/>
            <person name="Dietrich S."/>
            <person name="Giebel H.A."/>
            <person name="Beardsley C."/>
            <person name="Sardemann C."/>
            <person name="Bakenhus I."/>
            <person name="Billerbeck S."/>
            <person name="Daniel R."/>
            <person name="Simon M."/>
        </authorList>
    </citation>
    <scope>NUCLEOTIDE SEQUENCE [LARGE SCALE GENOMIC DNA]</scope>
    <source>
        <strain evidence="11 12">RCA23</strain>
    </source>
</reference>
<protein>
    <recommendedName>
        <fullName evidence="10">Purine nucleoside phosphorylase</fullName>
    </recommendedName>
</protein>
<evidence type="ECO:0000313" key="11">
    <source>
        <dbReference type="EMBL" id="AII87594.1"/>
    </source>
</evidence>
<accession>A0AAN0VIY5</accession>
<evidence type="ECO:0000256" key="8">
    <source>
        <dbReference type="ARBA" id="ARBA00048968"/>
    </source>
</evidence>
<proteinExistence type="inferred from homology"/>
<dbReference type="PANTHER" id="PTHR30616:SF2">
    <property type="entry name" value="PURINE NUCLEOSIDE PHOSPHORYLASE LACC1"/>
    <property type="match status" value="1"/>
</dbReference>
<sequence>MTLTPLTSDLLSEVSHGFFTRMGGSSTGIYHGLNCGKGSGDRPDAVQSNRAAVADFFGRPADRLQSVHQTHSAQVQILTAPLTAAPKADAMVTATAGVILGVLTADCQPVLFHDAKARVIGAAHAGYKGAKLGILQNTLAAMETLGAQRQDICAVIGPCISQRAYEVGPEFLEEICHDAPDALRFFAQGRGDRYQFDLPSYSLDQLRAAGIKEAAWTGHCTYSAPDQFYSYRRSVHEHQPDYGRLISCICL</sequence>
<comment type="catalytic activity">
    <reaction evidence="8">
        <text>adenosine + phosphate = alpha-D-ribose 1-phosphate + adenine</text>
        <dbReference type="Rhea" id="RHEA:27642"/>
        <dbReference type="ChEBI" id="CHEBI:16335"/>
        <dbReference type="ChEBI" id="CHEBI:16708"/>
        <dbReference type="ChEBI" id="CHEBI:43474"/>
        <dbReference type="ChEBI" id="CHEBI:57720"/>
        <dbReference type="EC" id="2.4.2.1"/>
    </reaction>
    <physiologicalReaction direction="left-to-right" evidence="8">
        <dbReference type="Rhea" id="RHEA:27643"/>
    </physiologicalReaction>
</comment>